<dbReference type="Gene3D" id="1.10.8.270">
    <property type="entry name" value="putative rabgap domain of human tbc1 domain family member 14 like domains"/>
    <property type="match status" value="1"/>
</dbReference>
<dbReference type="InterPro" id="IPR000195">
    <property type="entry name" value="Rab-GAP-TBC_dom"/>
</dbReference>
<dbReference type="InterPro" id="IPR011993">
    <property type="entry name" value="PH-like_dom_sf"/>
</dbReference>
<dbReference type="PROSITE" id="PS00018">
    <property type="entry name" value="EF_HAND_1"/>
    <property type="match status" value="1"/>
</dbReference>
<accession>A0A8H7SJB1</accession>
<evidence type="ECO:0000313" key="5">
    <source>
        <dbReference type="EMBL" id="KAG2231509.1"/>
    </source>
</evidence>
<feature type="domain" description="Rab-GAP TBC" evidence="4">
    <location>
        <begin position="553"/>
        <end position="741"/>
    </location>
</feature>
<dbReference type="AlphaFoldDB" id="A0A8H7SJB1"/>
<organism evidence="5 6">
    <name type="scientific">Thamnidium elegans</name>
    <dbReference type="NCBI Taxonomy" id="101142"/>
    <lineage>
        <taxon>Eukaryota</taxon>
        <taxon>Fungi</taxon>
        <taxon>Fungi incertae sedis</taxon>
        <taxon>Mucoromycota</taxon>
        <taxon>Mucoromycotina</taxon>
        <taxon>Mucoromycetes</taxon>
        <taxon>Mucorales</taxon>
        <taxon>Mucorineae</taxon>
        <taxon>Mucoraceae</taxon>
        <taxon>Thamnidium</taxon>
    </lineage>
</organism>
<comment type="caution">
    <text evidence="5">The sequence shown here is derived from an EMBL/GenBank/DDBJ whole genome shotgun (WGS) entry which is preliminary data.</text>
</comment>
<dbReference type="Pfam" id="PF02893">
    <property type="entry name" value="GRAM"/>
    <property type="match status" value="2"/>
</dbReference>
<dbReference type="SUPFAM" id="SSF47473">
    <property type="entry name" value="EF-hand"/>
    <property type="match status" value="1"/>
</dbReference>
<dbReference type="EMBL" id="JAEPRE010000147">
    <property type="protein sequence ID" value="KAG2231509.1"/>
    <property type="molecule type" value="Genomic_DNA"/>
</dbReference>
<dbReference type="SMART" id="SM00568">
    <property type="entry name" value="GRAM"/>
    <property type="match status" value="2"/>
</dbReference>
<dbReference type="GO" id="GO:0005096">
    <property type="term" value="F:GTPase activator activity"/>
    <property type="evidence" value="ECO:0007669"/>
    <property type="project" value="UniProtKB-KW"/>
</dbReference>
<feature type="compositionally biased region" description="Low complexity" evidence="3">
    <location>
        <begin position="1119"/>
        <end position="1144"/>
    </location>
</feature>
<dbReference type="Gene3D" id="1.10.238.10">
    <property type="entry name" value="EF-hand"/>
    <property type="match status" value="1"/>
</dbReference>
<feature type="region of interest" description="Disordered" evidence="3">
    <location>
        <begin position="1113"/>
        <end position="1156"/>
    </location>
</feature>
<evidence type="ECO:0000259" key="4">
    <source>
        <dbReference type="PROSITE" id="PS50086"/>
    </source>
</evidence>
<dbReference type="InterPro" id="IPR050302">
    <property type="entry name" value="Rab_GAP_TBC_domain"/>
</dbReference>
<sequence length="1168" mass="134150">MTEFHASTAGVPQNVFTLPTPTDTTLNPFWTTILQKNNFLLQKSSSPGNPIFRNLLSTIASVFDTKLPPYRILFQREVNTMCLQIAVAESDKVINTAWNWIEKNMMPELEYIDHPLDKEKWVSDKIEMVVTTIEFGSDELSSDQNVRNASRTFKQIFDIPHSERFVSCKYFFLCCTEREREKDTKKKKDYSCAYNGRQGWLYMSENYIGFHSFLLGAETKVLIELKDIQELKKERSKGIFDDSLRIVTKDKEEYHISNMFKRDEVYDLLVQLTGQAMQRWLKNAGGEAPGQSNNADFTASELHHKRSLQELSKISESRSTQLVSPLKHDLATQKRDQAFGMRFRLPMTEHLITGMSATYSKDMAKDRDPAFYSQVPTGNLLLMGHIYLSQTFLTFESQDRLPAPQQHLPQCKAVFPLYIIKRVERLNKGGYTSGVSITTCHKTEHEFTLHAERIEAEQFCDTLKNLLLKQVPSFKRVRPFLQTCESEQMFKHESLIDTHINTGGLGLTFGYPENSKRSKDKTKTRLWKIYFQENGRNLTMVKVPSFGKLVRVGLPNSLRGEIWELSSGAMYLRFSHPGLYQEILEKYKDHKSTSTEEIEKDLNRSLPEYAGYQDPEGIDRLRRVLTAYAWKNPELGYCQAMNIVVSALLIYTTEEQAFWILHILVDRMCPGYYSTNMYGALLDQITFEQLVEKTMPLLWNHFKKTNVELAIACLPWFLSLYINSMPLEFAVRVLDMLFMEGPRILFQIGLAILKINGEELLQTRDDGAFLDILKSFFQCMGQREDNAEGNGYIKSTYREFSLVTEEMIIELRNQNQLKVGAGIESFTKRTVIRNLKDTATFDKEEIGIIYDKFFAALYYANHEVGGKPESKMDRETFQSMLASMASWAKPRPASDSLDENMARDICNSFIDRIYRSFVNDASDNLIDFQRAIIGMDEILHGDLMSHMDWFFKIYDEDSDNVLTGHDIINMSKELYWLLCMLKDTDIAWDAVTSLVVHSCEQSDIAKGDQPNESTLTHQLADLTMTADGQSFRQRLKQLEDSMLCDIVDITLPSFRMVVLTNESLEMLFDHGFTNSFKVVKSAADRQKSLGRELFENLFADGQKLAKEAPKLYSPLSKQQSTASLASNSGSSSPSGRQRSSSTASMRNNGENEQVEMDTLMDEWVHFDI</sequence>
<gene>
    <name evidence="5" type="ORF">INT48_002903</name>
</gene>
<dbReference type="PANTHER" id="PTHR47219:SF20">
    <property type="entry name" value="TBC1 DOMAIN FAMILY MEMBER 2B"/>
    <property type="match status" value="1"/>
</dbReference>
<dbReference type="InterPro" id="IPR018247">
    <property type="entry name" value="EF_Hand_1_Ca_BS"/>
</dbReference>
<evidence type="ECO:0000256" key="3">
    <source>
        <dbReference type="SAM" id="MobiDB-lite"/>
    </source>
</evidence>
<dbReference type="PANTHER" id="PTHR47219">
    <property type="entry name" value="RAB GTPASE-ACTIVATING PROTEIN 1-LIKE"/>
    <property type="match status" value="1"/>
</dbReference>
<evidence type="ECO:0000256" key="1">
    <source>
        <dbReference type="ARBA" id="ARBA00022468"/>
    </source>
</evidence>
<dbReference type="Gene3D" id="2.30.29.30">
    <property type="entry name" value="Pleckstrin-homology domain (PH domain)/Phosphotyrosine-binding domain (PTB)"/>
    <property type="match status" value="2"/>
</dbReference>
<reference evidence="5" key="1">
    <citation type="submission" date="2021-01" db="EMBL/GenBank/DDBJ databases">
        <title>Metabolic potential, ecology and presence of endohyphal bacteria is reflected in genomic diversity of Mucoromycotina.</title>
        <authorList>
            <person name="Muszewska A."/>
            <person name="Okrasinska A."/>
            <person name="Steczkiewicz K."/>
            <person name="Drgas O."/>
            <person name="Orlowska M."/>
            <person name="Perlinska-Lenart U."/>
            <person name="Aleksandrzak-Piekarczyk T."/>
            <person name="Szatraj K."/>
            <person name="Zielenkiewicz U."/>
            <person name="Pilsyk S."/>
            <person name="Malc E."/>
            <person name="Mieczkowski P."/>
            <person name="Kruszewska J.S."/>
            <person name="Biernat P."/>
            <person name="Pawlowska J."/>
        </authorList>
    </citation>
    <scope>NUCLEOTIDE SEQUENCE</scope>
    <source>
        <strain evidence="5">WA0000018081</strain>
    </source>
</reference>
<dbReference type="SUPFAM" id="SSF47923">
    <property type="entry name" value="Ypt/Rab-GAP domain of gyp1p"/>
    <property type="match status" value="2"/>
</dbReference>
<dbReference type="FunFam" id="1.10.8.270:FF:000015">
    <property type="entry name" value="GTPase activating protein (Gyp2)"/>
    <property type="match status" value="1"/>
</dbReference>
<dbReference type="SMART" id="SM00164">
    <property type="entry name" value="TBC"/>
    <property type="match status" value="1"/>
</dbReference>
<dbReference type="GO" id="GO:0031267">
    <property type="term" value="F:small GTPase binding"/>
    <property type="evidence" value="ECO:0007669"/>
    <property type="project" value="TreeGrafter"/>
</dbReference>
<dbReference type="InterPro" id="IPR011992">
    <property type="entry name" value="EF-hand-dom_pair"/>
</dbReference>
<protein>
    <recommendedName>
        <fullName evidence="4">Rab-GAP TBC domain-containing protein</fullName>
    </recommendedName>
</protein>
<evidence type="ECO:0000256" key="2">
    <source>
        <dbReference type="ARBA" id="ARBA00022837"/>
    </source>
</evidence>
<proteinExistence type="predicted"/>
<evidence type="ECO:0000313" key="6">
    <source>
        <dbReference type="Proteomes" id="UP000613177"/>
    </source>
</evidence>
<dbReference type="PROSITE" id="PS50086">
    <property type="entry name" value="TBC_RABGAP"/>
    <property type="match status" value="1"/>
</dbReference>
<keyword evidence="6" id="KW-1185">Reference proteome</keyword>
<keyword evidence="2" id="KW-0106">Calcium</keyword>
<keyword evidence="1" id="KW-0343">GTPase activation</keyword>
<dbReference type="Proteomes" id="UP000613177">
    <property type="component" value="Unassembled WGS sequence"/>
</dbReference>
<dbReference type="InterPro" id="IPR035969">
    <property type="entry name" value="Rab-GAP_TBC_sf"/>
</dbReference>
<dbReference type="Pfam" id="PF00566">
    <property type="entry name" value="RabGAP-TBC"/>
    <property type="match status" value="1"/>
</dbReference>
<dbReference type="Gene3D" id="1.10.472.80">
    <property type="entry name" value="Ypt/Rab-GAP domain of gyp1p, domain 3"/>
    <property type="match status" value="1"/>
</dbReference>
<dbReference type="InterPro" id="IPR004182">
    <property type="entry name" value="GRAM"/>
</dbReference>
<name>A0A8H7SJB1_9FUNG</name>